<dbReference type="Proteomes" id="UP000000851">
    <property type="component" value="Chromosome"/>
</dbReference>
<sequence length="339" mass="35000">MTTRAAVVQGVGGCVPPRSVDNNELSSRLETSDAWIRERLGIGRRYVADGVSTVDLAVEAGARALEMADAGAGLGPLDVVLLATTTPDRLCPASAPEVASRLGYTGIAAFDVNAVCAGFVHALATGNALIRGHMADRVLVIGADTFTTLVDPADRLTASIFGDGAGALVLRAGTPDEPGALRAFDLGSDGSQVATVEVPGGGARDRLGMPVANQRPYLVMDGPAVFRRAVQEMTASSLRVLAKAKWDAGSVRRFVPHQANIRIIRGVAERLGIGAERVVANIEDVGNTVAASIPLALADAHDSGRLGAGERVLMTSIGAGLAWGSAVLTWPELQGKARL</sequence>
<keyword evidence="3 9" id="KW-0444">Lipid biosynthesis</keyword>
<dbReference type="SUPFAM" id="SSF53901">
    <property type="entry name" value="Thiolase-like"/>
    <property type="match status" value="1"/>
</dbReference>
<dbReference type="HOGENOM" id="CLU_039592_4_0_11"/>
<keyword evidence="9" id="KW-0511">Multifunctional enzyme</keyword>
<evidence type="ECO:0000313" key="12">
    <source>
        <dbReference type="EMBL" id="ACU69504.1"/>
    </source>
</evidence>
<proteinExistence type="inferred from homology"/>
<dbReference type="InterPro" id="IPR013747">
    <property type="entry name" value="ACP_syn_III_C"/>
</dbReference>
<keyword evidence="4 9" id="KW-0808">Transferase</keyword>
<dbReference type="NCBIfam" id="TIGR00747">
    <property type="entry name" value="fabH"/>
    <property type="match status" value="1"/>
</dbReference>
<accession>C7PXF3</accession>
<protein>
    <recommendedName>
        <fullName evidence="9">Beta-ketoacyl-[acyl-carrier-protein] synthase III</fullName>
        <shortName evidence="9">Beta-ketoacyl-ACP synthase III</shortName>
        <shortName evidence="9">KAS III</shortName>
        <ecNumber evidence="9">2.3.1.180</ecNumber>
    </recommendedName>
    <alternativeName>
        <fullName evidence="9">3-oxoacyl-[acyl-carrier-protein] synthase 3</fullName>
    </alternativeName>
    <alternativeName>
        <fullName evidence="9">3-oxoacyl-[acyl-carrier-protein] synthase III</fullName>
    </alternativeName>
</protein>
<feature type="active site" evidence="9">
    <location>
        <position position="116"/>
    </location>
</feature>
<evidence type="ECO:0000256" key="4">
    <source>
        <dbReference type="ARBA" id="ARBA00022679"/>
    </source>
</evidence>
<feature type="active site" evidence="9">
    <location>
        <position position="257"/>
    </location>
</feature>
<organism evidence="12 13">
    <name type="scientific">Catenulispora acidiphila (strain DSM 44928 / JCM 14897 / NBRC 102108 / NRRL B-24433 / ID139908)</name>
    <dbReference type="NCBI Taxonomy" id="479433"/>
    <lineage>
        <taxon>Bacteria</taxon>
        <taxon>Bacillati</taxon>
        <taxon>Actinomycetota</taxon>
        <taxon>Actinomycetes</taxon>
        <taxon>Catenulisporales</taxon>
        <taxon>Catenulisporaceae</taxon>
        <taxon>Catenulispora</taxon>
    </lineage>
</organism>
<evidence type="ECO:0000313" key="13">
    <source>
        <dbReference type="Proteomes" id="UP000000851"/>
    </source>
</evidence>
<dbReference type="STRING" id="479433.Caci_0567"/>
<dbReference type="OrthoDB" id="9815506at2"/>
<dbReference type="EC" id="2.3.1.180" evidence="9"/>
<comment type="pathway">
    <text evidence="9">Lipid metabolism; fatty acid biosynthesis.</text>
</comment>
<dbReference type="InterPro" id="IPR016039">
    <property type="entry name" value="Thiolase-like"/>
</dbReference>
<evidence type="ECO:0000256" key="2">
    <source>
        <dbReference type="ARBA" id="ARBA00022490"/>
    </source>
</evidence>
<dbReference type="NCBIfam" id="NF006829">
    <property type="entry name" value="PRK09352.1"/>
    <property type="match status" value="1"/>
</dbReference>
<feature type="active site" evidence="9">
    <location>
        <position position="287"/>
    </location>
</feature>
<dbReference type="KEGG" id="cai:Caci_0567"/>
<comment type="catalytic activity">
    <reaction evidence="9">
        <text>malonyl-[ACP] + acetyl-CoA + H(+) = 3-oxobutanoyl-[ACP] + CO2 + CoA</text>
        <dbReference type="Rhea" id="RHEA:12080"/>
        <dbReference type="Rhea" id="RHEA-COMP:9623"/>
        <dbReference type="Rhea" id="RHEA-COMP:9625"/>
        <dbReference type="ChEBI" id="CHEBI:15378"/>
        <dbReference type="ChEBI" id="CHEBI:16526"/>
        <dbReference type="ChEBI" id="CHEBI:57287"/>
        <dbReference type="ChEBI" id="CHEBI:57288"/>
        <dbReference type="ChEBI" id="CHEBI:78449"/>
        <dbReference type="ChEBI" id="CHEBI:78450"/>
        <dbReference type="EC" id="2.3.1.180"/>
    </reaction>
</comment>
<dbReference type="GO" id="GO:0004315">
    <property type="term" value="F:3-oxoacyl-[acyl-carrier-protein] synthase activity"/>
    <property type="evidence" value="ECO:0007669"/>
    <property type="project" value="InterPro"/>
</dbReference>
<comment type="domain">
    <text evidence="9">The last Arg residue of the ACP-binding site is essential for the weak association between ACP/AcpP and FabH.</text>
</comment>
<dbReference type="Pfam" id="PF08541">
    <property type="entry name" value="ACP_syn_III_C"/>
    <property type="match status" value="1"/>
</dbReference>
<comment type="subcellular location">
    <subcellularLocation>
        <location evidence="9">Cytoplasm</location>
    </subcellularLocation>
</comment>
<reference evidence="12 13" key="1">
    <citation type="journal article" date="2009" name="Stand. Genomic Sci.">
        <title>Complete genome sequence of Catenulispora acidiphila type strain (ID 139908).</title>
        <authorList>
            <person name="Copeland A."/>
            <person name="Lapidus A."/>
            <person name="Glavina Del Rio T."/>
            <person name="Nolan M."/>
            <person name="Lucas S."/>
            <person name="Chen F."/>
            <person name="Tice H."/>
            <person name="Cheng J.F."/>
            <person name="Bruce D."/>
            <person name="Goodwin L."/>
            <person name="Pitluck S."/>
            <person name="Mikhailova N."/>
            <person name="Pati A."/>
            <person name="Ivanova N."/>
            <person name="Mavromatis K."/>
            <person name="Chen A."/>
            <person name="Palaniappan K."/>
            <person name="Chain P."/>
            <person name="Land M."/>
            <person name="Hauser L."/>
            <person name="Chang Y.J."/>
            <person name="Jeffries C.D."/>
            <person name="Chertkov O."/>
            <person name="Brettin T."/>
            <person name="Detter J.C."/>
            <person name="Han C."/>
            <person name="Ali Z."/>
            <person name="Tindall B.J."/>
            <person name="Goker M."/>
            <person name="Bristow J."/>
            <person name="Eisen J.A."/>
            <person name="Markowitz V."/>
            <person name="Hugenholtz P."/>
            <person name="Kyrpides N.C."/>
            <person name="Klenk H.P."/>
        </authorList>
    </citation>
    <scope>NUCLEOTIDE SEQUENCE [LARGE SCALE GENOMIC DNA]</scope>
    <source>
        <strain evidence="13">DSM 44928 / JCM 14897 / NBRC 102108 / NRRL B-24433 / ID139908</strain>
    </source>
</reference>
<dbReference type="GO" id="GO:0044550">
    <property type="term" value="P:secondary metabolite biosynthetic process"/>
    <property type="evidence" value="ECO:0007669"/>
    <property type="project" value="TreeGrafter"/>
</dbReference>
<feature type="region of interest" description="ACP-binding" evidence="9">
    <location>
        <begin position="258"/>
        <end position="262"/>
    </location>
</feature>
<keyword evidence="6 9" id="KW-0443">Lipid metabolism</keyword>
<evidence type="ECO:0000256" key="9">
    <source>
        <dbReference type="HAMAP-Rule" id="MF_01815"/>
    </source>
</evidence>
<keyword evidence="13" id="KW-1185">Reference proteome</keyword>
<gene>
    <name evidence="9" type="primary">fabH</name>
    <name evidence="12" type="ordered locus">Caci_0567</name>
</gene>
<evidence type="ECO:0000256" key="5">
    <source>
        <dbReference type="ARBA" id="ARBA00022832"/>
    </source>
</evidence>
<dbReference type="InterPro" id="IPR013751">
    <property type="entry name" value="ACP_syn_III_N"/>
</dbReference>
<dbReference type="AlphaFoldDB" id="C7PXF3"/>
<dbReference type="Pfam" id="PF08545">
    <property type="entry name" value="ACP_syn_III"/>
    <property type="match status" value="1"/>
</dbReference>
<keyword evidence="2 9" id="KW-0963">Cytoplasm</keyword>
<evidence type="ECO:0000256" key="1">
    <source>
        <dbReference type="ARBA" id="ARBA00008642"/>
    </source>
</evidence>
<feature type="domain" description="Beta-ketoacyl-[acyl-carrier-protein] synthase III C-terminal" evidence="10">
    <location>
        <begin position="241"/>
        <end position="330"/>
    </location>
</feature>
<dbReference type="HAMAP" id="MF_01815">
    <property type="entry name" value="FabH"/>
    <property type="match status" value="1"/>
</dbReference>
<dbReference type="UniPathway" id="UPA00094"/>
<comment type="similarity">
    <text evidence="1 9">Belongs to the thiolase-like superfamily. FabH family.</text>
</comment>
<keyword evidence="8 9" id="KW-0012">Acyltransferase</keyword>
<feature type="domain" description="Beta-ketoacyl-[acyl-carrier-protein] synthase III N-terminal" evidence="11">
    <location>
        <begin position="110"/>
        <end position="190"/>
    </location>
</feature>
<evidence type="ECO:0000256" key="8">
    <source>
        <dbReference type="ARBA" id="ARBA00023315"/>
    </source>
</evidence>
<evidence type="ECO:0000256" key="3">
    <source>
        <dbReference type="ARBA" id="ARBA00022516"/>
    </source>
</evidence>
<evidence type="ECO:0000259" key="10">
    <source>
        <dbReference type="Pfam" id="PF08541"/>
    </source>
</evidence>
<evidence type="ECO:0000259" key="11">
    <source>
        <dbReference type="Pfam" id="PF08545"/>
    </source>
</evidence>
<dbReference type="InterPro" id="IPR004655">
    <property type="entry name" value="FabH"/>
</dbReference>
<dbReference type="PANTHER" id="PTHR34069:SF2">
    <property type="entry name" value="BETA-KETOACYL-[ACYL-CARRIER-PROTEIN] SYNTHASE III"/>
    <property type="match status" value="1"/>
</dbReference>
<dbReference type="CDD" id="cd00830">
    <property type="entry name" value="KAS_III"/>
    <property type="match status" value="1"/>
</dbReference>
<keyword evidence="7 9" id="KW-0275">Fatty acid biosynthesis</keyword>
<dbReference type="GO" id="GO:0033818">
    <property type="term" value="F:beta-ketoacyl-acyl-carrier-protein synthase III activity"/>
    <property type="evidence" value="ECO:0007669"/>
    <property type="project" value="UniProtKB-UniRule"/>
</dbReference>
<dbReference type="Gene3D" id="3.40.47.10">
    <property type="match status" value="1"/>
</dbReference>
<name>C7PXF3_CATAD</name>
<dbReference type="GO" id="GO:0005737">
    <property type="term" value="C:cytoplasm"/>
    <property type="evidence" value="ECO:0007669"/>
    <property type="project" value="UniProtKB-SubCell"/>
</dbReference>
<dbReference type="PANTHER" id="PTHR34069">
    <property type="entry name" value="3-OXOACYL-[ACYL-CARRIER-PROTEIN] SYNTHASE 3"/>
    <property type="match status" value="1"/>
</dbReference>
<dbReference type="eggNOG" id="COG0332">
    <property type="taxonomic scope" value="Bacteria"/>
</dbReference>
<comment type="subunit">
    <text evidence="9">Homodimer.</text>
</comment>
<evidence type="ECO:0000256" key="7">
    <source>
        <dbReference type="ARBA" id="ARBA00023160"/>
    </source>
</evidence>
<dbReference type="InParanoid" id="C7PXF3"/>
<dbReference type="GO" id="GO:0006633">
    <property type="term" value="P:fatty acid biosynthetic process"/>
    <property type="evidence" value="ECO:0007669"/>
    <property type="project" value="UniProtKB-UniRule"/>
</dbReference>
<keyword evidence="5 9" id="KW-0276">Fatty acid metabolism</keyword>
<dbReference type="RefSeq" id="WP_012784799.1">
    <property type="nucleotide sequence ID" value="NC_013131.1"/>
</dbReference>
<dbReference type="EMBL" id="CP001700">
    <property type="protein sequence ID" value="ACU69504.1"/>
    <property type="molecule type" value="Genomic_DNA"/>
</dbReference>
<comment type="function">
    <text evidence="9">Catalyzes the condensation reaction of fatty acid synthesis by the addition to an acyl acceptor of two carbons from malonyl-ACP. Catalyzes the first condensation reaction which initiates fatty acid synthesis and may therefore play a role in governing the total rate of fatty acid production. Possesses both acetoacetyl-ACP synthase and acetyl transacylase activities. Its substrate specificity determines the biosynthesis of branched-chain and/or straight-chain of fatty acids.</text>
</comment>
<evidence type="ECO:0000256" key="6">
    <source>
        <dbReference type="ARBA" id="ARBA00023098"/>
    </source>
</evidence>